<evidence type="ECO:0000259" key="1">
    <source>
        <dbReference type="SMART" id="SM01205"/>
    </source>
</evidence>
<dbReference type="PANTHER" id="PTHR12741:SF48">
    <property type="entry name" value="1,3-BETA-GLUCAN SYNTHASE COMPONENT FKS1-RELATED"/>
    <property type="match status" value="1"/>
</dbReference>
<dbReference type="PANTHER" id="PTHR12741">
    <property type="entry name" value="LYST-INTERACTING PROTEIN LIP5 DOPAMINE RESPONSIVE PROTEIN DRG-1"/>
    <property type="match status" value="1"/>
</dbReference>
<gene>
    <name evidence="2" type="ORF">EMH_0068610</name>
</gene>
<accession>U6K827</accession>
<dbReference type="VEuPathDB" id="ToxoDB:EMH_0068610"/>
<dbReference type="InterPro" id="IPR026899">
    <property type="entry name" value="FKS1-like_dom1"/>
</dbReference>
<dbReference type="Pfam" id="PF14288">
    <property type="entry name" value="FKS1_dom1"/>
    <property type="match status" value="1"/>
</dbReference>
<dbReference type="GO" id="GO:0005886">
    <property type="term" value="C:plasma membrane"/>
    <property type="evidence" value="ECO:0007669"/>
    <property type="project" value="TreeGrafter"/>
</dbReference>
<keyword evidence="3" id="KW-1185">Reference proteome</keyword>
<name>U6K827_9EIME</name>
<dbReference type="Proteomes" id="UP000030744">
    <property type="component" value="Unassembled WGS sequence"/>
</dbReference>
<protein>
    <recommendedName>
        <fullName evidence="1">1,3-beta-glucan synthase component FKS1-like domain-containing protein</fullName>
    </recommendedName>
</protein>
<dbReference type="GO" id="GO:0046527">
    <property type="term" value="F:glucosyltransferase activity"/>
    <property type="evidence" value="ECO:0007669"/>
    <property type="project" value="TreeGrafter"/>
</dbReference>
<dbReference type="EMBL" id="HG683464">
    <property type="protein sequence ID" value="CDJ31648.1"/>
    <property type="molecule type" value="Genomic_DNA"/>
</dbReference>
<dbReference type="SMART" id="SM01205">
    <property type="entry name" value="FKS1_dom1"/>
    <property type="match status" value="1"/>
</dbReference>
<reference evidence="2" key="2">
    <citation type="submission" date="2013-10" db="EMBL/GenBank/DDBJ databases">
        <authorList>
            <person name="Aslett M."/>
        </authorList>
    </citation>
    <scope>NUCLEOTIDE SEQUENCE [LARGE SCALE GENOMIC DNA]</scope>
    <source>
        <strain evidence="2">Houghton</strain>
    </source>
</reference>
<dbReference type="RefSeq" id="XP_013354213.1">
    <property type="nucleotide sequence ID" value="XM_013498759.1"/>
</dbReference>
<dbReference type="AlphaFoldDB" id="U6K827"/>
<dbReference type="OrthoDB" id="345600at2759"/>
<sequence>MAGALRGPPYTIEQTIWYVVKMQYRFQTDSMYNQLEDVCVSILNLSLMEVPPGSPLLGPEILLASLDEYHSRLFANYYKWCDYLGAEPFPWRSPPWLDDSFCAQDTSVAAGEAADSTGNPTAKNCSSQMRQDIQQMMFEVATFKLLWAEAANLRHTPELLCWLFHWLCMAWEKKYRPEEDFVDLIRDVIQRIRDEQWYMASSLRTPDHNARLIYDDFNELFWSRQCLDILHRFTKETEASAQEIAQTVQVIHPSADTEPFSDHQLASKPIQKPQPKNCPMGLSVSRESLNAVVAELSSASKPGSGIKTFVEHRSYAQVRLTQCFCRPA</sequence>
<organism evidence="2 3">
    <name type="scientific">Eimeria mitis</name>
    <dbReference type="NCBI Taxonomy" id="44415"/>
    <lineage>
        <taxon>Eukaryota</taxon>
        <taxon>Sar</taxon>
        <taxon>Alveolata</taxon>
        <taxon>Apicomplexa</taxon>
        <taxon>Conoidasida</taxon>
        <taxon>Coccidia</taxon>
        <taxon>Eucoccidiorida</taxon>
        <taxon>Eimeriorina</taxon>
        <taxon>Eimeriidae</taxon>
        <taxon>Eimeria</taxon>
    </lineage>
</organism>
<feature type="domain" description="1,3-beta-glucan synthase component FKS1-like" evidence="1">
    <location>
        <begin position="134"/>
        <end position="235"/>
    </location>
</feature>
<reference evidence="2" key="1">
    <citation type="submission" date="2013-10" db="EMBL/GenBank/DDBJ databases">
        <title>Genomic analysis of the causative agents of coccidiosis in chickens.</title>
        <authorList>
            <person name="Reid A.J."/>
            <person name="Blake D."/>
            <person name="Billington K."/>
            <person name="Browne H."/>
            <person name="Dunn M."/>
            <person name="Hung S."/>
            <person name="Kawahara F."/>
            <person name="Miranda-Saavedra D."/>
            <person name="Mourier T."/>
            <person name="Nagra H."/>
            <person name="Otto T.D."/>
            <person name="Rawlings N."/>
            <person name="Sanchez A."/>
            <person name="Sanders M."/>
            <person name="Subramaniam C."/>
            <person name="Tay Y."/>
            <person name="Dear P."/>
            <person name="Doerig C."/>
            <person name="Gruber A."/>
            <person name="Parkinson J."/>
            <person name="Shirley M."/>
            <person name="Wan K.L."/>
            <person name="Berriman M."/>
            <person name="Tomley F."/>
            <person name="Pain A."/>
        </authorList>
    </citation>
    <scope>NUCLEOTIDE SEQUENCE [LARGE SCALE GENOMIC DNA]</scope>
    <source>
        <strain evidence="2">Houghton</strain>
    </source>
</reference>
<evidence type="ECO:0000313" key="3">
    <source>
        <dbReference type="Proteomes" id="UP000030744"/>
    </source>
</evidence>
<evidence type="ECO:0000313" key="2">
    <source>
        <dbReference type="EMBL" id="CDJ31648.1"/>
    </source>
</evidence>
<proteinExistence type="predicted"/>
<dbReference type="GeneID" id="25381394"/>